<evidence type="ECO:0000256" key="5">
    <source>
        <dbReference type="ARBA" id="ARBA00022857"/>
    </source>
</evidence>
<keyword evidence="4" id="KW-0274">FAD</keyword>
<evidence type="ECO:0000256" key="2">
    <source>
        <dbReference type="ARBA" id="ARBA00010139"/>
    </source>
</evidence>
<keyword evidence="5" id="KW-0521">NADP</keyword>
<comment type="caution">
    <text evidence="8">The sequence shown here is derived from an EMBL/GenBank/DDBJ whole genome shotgun (WGS) entry which is preliminary data.</text>
</comment>
<proteinExistence type="inferred from homology"/>
<evidence type="ECO:0000256" key="4">
    <source>
        <dbReference type="ARBA" id="ARBA00022827"/>
    </source>
</evidence>
<dbReference type="GO" id="GO:0018667">
    <property type="term" value="F:cyclohexanone monooxygenase activity"/>
    <property type="evidence" value="ECO:0007669"/>
    <property type="project" value="UniProtKB-EC"/>
</dbReference>
<reference evidence="8 9" key="1">
    <citation type="submission" date="2020-07" db="EMBL/GenBank/DDBJ databases">
        <title>Sequencing the genomes of 1000 actinobacteria strains.</title>
        <authorList>
            <person name="Klenk H.-P."/>
        </authorList>
    </citation>
    <scope>NUCLEOTIDE SEQUENCE [LARGE SCALE GENOMIC DNA]</scope>
    <source>
        <strain evidence="8 9">DSM 44749</strain>
    </source>
</reference>
<dbReference type="InterPro" id="IPR050775">
    <property type="entry name" value="FAD-binding_Monooxygenases"/>
</dbReference>
<dbReference type="Proteomes" id="UP000549695">
    <property type="component" value="Unassembled WGS sequence"/>
</dbReference>
<dbReference type="EC" id="1.14.13.22" evidence="8"/>
<keyword evidence="9" id="KW-1185">Reference proteome</keyword>
<keyword evidence="3" id="KW-0285">Flavoprotein</keyword>
<dbReference type="SUPFAM" id="SSF51905">
    <property type="entry name" value="FAD/NAD(P)-binding domain"/>
    <property type="match status" value="2"/>
</dbReference>
<dbReference type="AlphaFoldDB" id="A0A852W7R1"/>
<organism evidence="8 9">
    <name type="scientific">Pseudonocardia alni</name>
    <name type="common">Amycolata alni</name>
    <dbReference type="NCBI Taxonomy" id="33907"/>
    <lineage>
        <taxon>Bacteria</taxon>
        <taxon>Bacillati</taxon>
        <taxon>Actinomycetota</taxon>
        <taxon>Actinomycetes</taxon>
        <taxon>Pseudonocardiales</taxon>
        <taxon>Pseudonocardiaceae</taxon>
        <taxon>Pseudonocardia</taxon>
    </lineage>
</organism>
<dbReference type="EMBL" id="JACCCZ010000001">
    <property type="protein sequence ID" value="NYG01492.1"/>
    <property type="molecule type" value="Genomic_DNA"/>
</dbReference>
<evidence type="ECO:0000256" key="6">
    <source>
        <dbReference type="ARBA" id="ARBA00023002"/>
    </source>
</evidence>
<dbReference type="RefSeq" id="WP_179760815.1">
    <property type="nucleotide sequence ID" value="NZ_BAAAJZ010000015.1"/>
</dbReference>
<dbReference type="InterPro" id="IPR036188">
    <property type="entry name" value="FAD/NAD-bd_sf"/>
</dbReference>
<accession>A0A852W7R1</accession>
<keyword evidence="7 8" id="KW-0503">Monooxygenase</keyword>
<dbReference type="PANTHER" id="PTHR43098">
    <property type="entry name" value="L-ORNITHINE N(5)-MONOOXYGENASE-RELATED"/>
    <property type="match status" value="1"/>
</dbReference>
<comment type="cofactor">
    <cofactor evidence="1">
        <name>FAD</name>
        <dbReference type="ChEBI" id="CHEBI:57692"/>
    </cofactor>
</comment>
<gene>
    <name evidence="8" type="ORF">HDA37_001777</name>
</gene>
<keyword evidence="6 8" id="KW-0560">Oxidoreductase</keyword>
<evidence type="ECO:0000256" key="1">
    <source>
        <dbReference type="ARBA" id="ARBA00001974"/>
    </source>
</evidence>
<comment type="similarity">
    <text evidence="2">Belongs to the FAD-binding monooxygenase family.</text>
</comment>
<evidence type="ECO:0000256" key="3">
    <source>
        <dbReference type="ARBA" id="ARBA00022630"/>
    </source>
</evidence>
<evidence type="ECO:0000313" key="9">
    <source>
        <dbReference type="Proteomes" id="UP000549695"/>
    </source>
</evidence>
<dbReference type="GeneID" id="98051562"/>
<dbReference type="PANTHER" id="PTHR43098:SF3">
    <property type="entry name" value="L-ORNITHINE N(5)-MONOOXYGENASE-RELATED"/>
    <property type="match status" value="1"/>
</dbReference>
<evidence type="ECO:0000256" key="7">
    <source>
        <dbReference type="ARBA" id="ARBA00023033"/>
    </source>
</evidence>
<dbReference type="Pfam" id="PF13738">
    <property type="entry name" value="Pyr_redox_3"/>
    <property type="match status" value="1"/>
</dbReference>
<dbReference type="Gene3D" id="3.50.50.60">
    <property type="entry name" value="FAD/NAD(P)-binding domain"/>
    <property type="match status" value="2"/>
</dbReference>
<name>A0A852W7R1_PSEA5</name>
<evidence type="ECO:0000313" key="8">
    <source>
        <dbReference type="EMBL" id="NYG01492.1"/>
    </source>
</evidence>
<sequence>MRSPSPAPSREPEYDAVVVGAGFAGLHMLHRLRTAGLRTRLFEAGDAVGGTWFWNRYPGARCDFESVDYSYGFDAELQRDWTWSERYPSQPEILRYLDHVADRFGLRADIRLSTRVCAAHYDGDARGWTVRTAATGPAGRTEEVTTRLLIMATGALSAPRLPDVPGIDTFAGRTLQTSLWPREGVDLRGERVAVVGTGSSGAQVVPRIAEQAERLHVLQRTPVYVVPAHNRPLTPAEQSAVKEDYPAYRDRSREAFLGVHFDPAGESAAAADPDERRAAYEERWRAGGASILACYPDLLVDAAANETLADFLRGKIAELVVDPETARRLTPRDLAVGSKRLVVETDYYPTFNRPSVELVDLREEPLAEVTPRGVRVGDREIELDVLVFATGFDALTGPLLAVDVSGVDGVSLADAWADGPSTYLGLAVAGFPNLFTVAGPGSPSVLSNVVRCTEENVEWIGDLAEHMRAHGATEVHASAEAAKDWTAHVGEVAETTLLTSANSWYVGANVPGKPRVFMPYAGGLPEYHRRCAEVAERGYEGFSFR</sequence>
<protein>
    <submittedName>
        <fullName evidence="8">Cyclohexanone monooxygenase</fullName>
        <ecNumber evidence="8">1.14.13.22</ecNumber>
    </submittedName>
</protein>